<protein>
    <recommendedName>
        <fullName evidence="2">DUF8175 domain-containing protein</fullName>
    </recommendedName>
</protein>
<accession>A0ABN2UBT3</accession>
<dbReference type="Pfam" id="PF26526">
    <property type="entry name" value="DUF8175"/>
    <property type="match status" value="1"/>
</dbReference>
<feature type="transmembrane region" description="Helical" evidence="1">
    <location>
        <begin position="27"/>
        <end position="46"/>
    </location>
</feature>
<dbReference type="RefSeq" id="WP_343956855.1">
    <property type="nucleotide sequence ID" value="NZ_BAAAMN010000020.1"/>
</dbReference>
<evidence type="ECO:0000313" key="4">
    <source>
        <dbReference type="Proteomes" id="UP001501461"/>
    </source>
</evidence>
<evidence type="ECO:0000256" key="1">
    <source>
        <dbReference type="SAM" id="Phobius"/>
    </source>
</evidence>
<name>A0ABN2UBT3_9MICC</name>
<evidence type="ECO:0000259" key="2">
    <source>
        <dbReference type="Pfam" id="PF26526"/>
    </source>
</evidence>
<keyword evidence="1" id="KW-0472">Membrane</keyword>
<dbReference type="EMBL" id="BAAAMN010000020">
    <property type="protein sequence ID" value="GAA2034091.1"/>
    <property type="molecule type" value="Genomic_DNA"/>
</dbReference>
<reference evidence="3 4" key="1">
    <citation type="journal article" date="2019" name="Int. J. Syst. Evol. Microbiol.">
        <title>The Global Catalogue of Microorganisms (GCM) 10K type strain sequencing project: providing services to taxonomists for standard genome sequencing and annotation.</title>
        <authorList>
            <consortium name="The Broad Institute Genomics Platform"/>
            <consortium name="The Broad Institute Genome Sequencing Center for Infectious Disease"/>
            <person name="Wu L."/>
            <person name="Ma J."/>
        </authorList>
    </citation>
    <scope>NUCLEOTIDE SEQUENCE [LARGE SCALE GENOMIC DNA]</scope>
    <source>
        <strain evidence="3 4">JCM 13595</strain>
    </source>
</reference>
<proteinExistence type="predicted"/>
<sequence length="245" mass="26476">MTKRETTTSENPPQTQQANFWTTGKGVLTIIGIAVAATALVMTFILSSLDDDNEFGQDALYSEQATDSVCDLGGVALEGSIADTPDAQWVEHRGAWLPTSDTYGPGNYDSDGEFSCFEHSPRGMLFAASAYSGQLVNPSFWEDDLNFFAGEYSGQHQAEAETLFSSVFAEADTALGGFRLVNYEGDTAQIDMAVTSFDGSETSRTSVVLDMVWADGDWQIDASGDEVGIQLEPLPDLIGYQHWSA</sequence>
<keyword evidence="1" id="KW-0812">Transmembrane</keyword>
<keyword evidence="4" id="KW-1185">Reference proteome</keyword>
<comment type="caution">
    <text evidence="3">The sequence shown here is derived from an EMBL/GenBank/DDBJ whole genome shotgun (WGS) entry which is preliminary data.</text>
</comment>
<dbReference type="Proteomes" id="UP001501461">
    <property type="component" value="Unassembled WGS sequence"/>
</dbReference>
<dbReference type="InterPro" id="IPR058488">
    <property type="entry name" value="DUF8175"/>
</dbReference>
<feature type="domain" description="DUF8175" evidence="2">
    <location>
        <begin position="58"/>
        <end position="240"/>
    </location>
</feature>
<keyword evidence="1" id="KW-1133">Transmembrane helix</keyword>
<evidence type="ECO:0000313" key="3">
    <source>
        <dbReference type="EMBL" id="GAA2034091.1"/>
    </source>
</evidence>
<organism evidence="3 4">
    <name type="scientific">Yaniella flava</name>
    <dbReference type="NCBI Taxonomy" id="287930"/>
    <lineage>
        <taxon>Bacteria</taxon>
        <taxon>Bacillati</taxon>
        <taxon>Actinomycetota</taxon>
        <taxon>Actinomycetes</taxon>
        <taxon>Micrococcales</taxon>
        <taxon>Micrococcaceae</taxon>
        <taxon>Yaniella</taxon>
    </lineage>
</organism>
<gene>
    <name evidence="3" type="ORF">GCM10009720_13350</name>
</gene>